<evidence type="ECO:0000256" key="1">
    <source>
        <dbReference type="ARBA" id="ARBA00000085"/>
    </source>
</evidence>
<dbReference type="InterPro" id="IPR036890">
    <property type="entry name" value="HATPase_C_sf"/>
</dbReference>
<protein>
    <recommendedName>
        <fullName evidence="2">histidine kinase</fullName>
        <ecNumber evidence="2">2.7.13.3</ecNumber>
    </recommendedName>
</protein>
<dbReference type="GO" id="GO:0016020">
    <property type="term" value="C:membrane"/>
    <property type="evidence" value="ECO:0007669"/>
    <property type="project" value="InterPro"/>
</dbReference>
<dbReference type="CDD" id="cd16917">
    <property type="entry name" value="HATPase_UhpB-NarQ-NarX-like"/>
    <property type="match status" value="1"/>
</dbReference>
<dbReference type="Pfam" id="PF02518">
    <property type="entry name" value="HATPase_c"/>
    <property type="match status" value="1"/>
</dbReference>
<sequence>MPHSERVRLAQELHDGLAQELVSIGYSIDLILGAPDTPAQTRTDLRTLRFSVTDLISHVRTEIFNLRSQDVEGQLRALADSVSHICADRLGVLDISPIEISGSVCQEICKIALELVRNSLKHSGATAIDLSLNQSDDLIMLRVSDNGNGKSVNTLEGFGLQGVRERCLTIDGNLSLITCDSGTEVSLELHS</sequence>
<dbReference type="GO" id="GO:0000155">
    <property type="term" value="F:phosphorelay sensor kinase activity"/>
    <property type="evidence" value="ECO:0007669"/>
    <property type="project" value="InterPro"/>
</dbReference>
<dbReference type="InterPro" id="IPR003594">
    <property type="entry name" value="HATPase_dom"/>
</dbReference>
<organism evidence="10">
    <name type="scientific">freshwater metagenome</name>
    <dbReference type="NCBI Taxonomy" id="449393"/>
    <lineage>
        <taxon>unclassified sequences</taxon>
        <taxon>metagenomes</taxon>
        <taxon>ecological metagenomes</taxon>
    </lineage>
</organism>
<feature type="domain" description="Signal transduction histidine kinase subgroup 3 dimerisation and phosphoacceptor" evidence="9">
    <location>
        <begin position="5"/>
        <end position="69"/>
    </location>
</feature>
<reference evidence="10" key="1">
    <citation type="submission" date="2020-05" db="EMBL/GenBank/DDBJ databases">
        <authorList>
            <person name="Chiriac C."/>
            <person name="Salcher M."/>
            <person name="Ghai R."/>
            <person name="Kavagutti S V."/>
        </authorList>
    </citation>
    <scope>NUCLEOTIDE SEQUENCE</scope>
</reference>
<keyword evidence="4" id="KW-0808">Transferase</keyword>
<gene>
    <name evidence="10" type="ORF">UFOPK3554_00067</name>
</gene>
<keyword evidence="7" id="KW-0067">ATP-binding</keyword>
<dbReference type="AlphaFoldDB" id="A0A6J7XMX7"/>
<evidence type="ECO:0000256" key="2">
    <source>
        <dbReference type="ARBA" id="ARBA00012438"/>
    </source>
</evidence>
<dbReference type="EMBL" id="CAFBSG010000001">
    <property type="protein sequence ID" value="CAB5239062.1"/>
    <property type="molecule type" value="Genomic_DNA"/>
</dbReference>
<dbReference type="GO" id="GO:0005524">
    <property type="term" value="F:ATP binding"/>
    <property type="evidence" value="ECO:0007669"/>
    <property type="project" value="UniProtKB-KW"/>
</dbReference>
<dbReference type="InterPro" id="IPR011712">
    <property type="entry name" value="Sig_transdc_His_kin_sub3_dim/P"/>
</dbReference>
<evidence type="ECO:0000259" key="9">
    <source>
        <dbReference type="Pfam" id="PF07730"/>
    </source>
</evidence>
<dbReference type="Gene3D" id="1.20.5.1930">
    <property type="match status" value="1"/>
</dbReference>
<comment type="catalytic activity">
    <reaction evidence="1">
        <text>ATP + protein L-histidine = ADP + protein N-phospho-L-histidine.</text>
        <dbReference type="EC" id="2.7.13.3"/>
    </reaction>
</comment>
<evidence type="ECO:0000256" key="5">
    <source>
        <dbReference type="ARBA" id="ARBA00022741"/>
    </source>
</evidence>
<accession>A0A6J7XMX7</accession>
<dbReference type="PANTHER" id="PTHR24421:SF10">
    <property type="entry name" value="NITRATE_NITRITE SENSOR PROTEIN NARQ"/>
    <property type="match status" value="1"/>
</dbReference>
<evidence type="ECO:0000256" key="7">
    <source>
        <dbReference type="ARBA" id="ARBA00022840"/>
    </source>
</evidence>
<keyword evidence="3" id="KW-0597">Phosphoprotein</keyword>
<dbReference type="SUPFAM" id="SSF55874">
    <property type="entry name" value="ATPase domain of HSP90 chaperone/DNA topoisomerase II/histidine kinase"/>
    <property type="match status" value="1"/>
</dbReference>
<dbReference type="InterPro" id="IPR050482">
    <property type="entry name" value="Sensor_HK_TwoCompSys"/>
</dbReference>
<evidence type="ECO:0000256" key="6">
    <source>
        <dbReference type="ARBA" id="ARBA00022777"/>
    </source>
</evidence>
<feature type="domain" description="Histidine kinase/HSP90-like ATPase" evidence="8">
    <location>
        <begin position="108"/>
        <end position="189"/>
    </location>
</feature>
<dbReference type="PANTHER" id="PTHR24421">
    <property type="entry name" value="NITRATE/NITRITE SENSOR PROTEIN NARX-RELATED"/>
    <property type="match status" value="1"/>
</dbReference>
<dbReference type="EC" id="2.7.13.3" evidence="2"/>
<keyword evidence="5" id="KW-0547">Nucleotide-binding</keyword>
<proteinExistence type="predicted"/>
<dbReference type="Gene3D" id="3.30.565.10">
    <property type="entry name" value="Histidine kinase-like ATPase, C-terminal domain"/>
    <property type="match status" value="1"/>
</dbReference>
<evidence type="ECO:0000259" key="8">
    <source>
        <dbReference type="Pfam" id="PF02518"/>
    </source>
</evidence>
<evidence type="ECO:0000256" key="3">
    <source>
        <dbReference type="ARBA" id="ARBA00022553"/>
    </source>
</evidence>
<dbReference type="Pfam" id="PF07730">
    <property type="entry name" value="HisKA_3"/>
    <property type="match status" value="1"/>
</dbReference>
<keyword evidence="6" id="KW-0418">Kinase</keyword>
<evidence type="ECO:0000256" key="4">
    <source>
        <dbReference type="ARBA" id="ARBA00022679"/>
    </source>
</evidence>
<dbReference type="GO" id="GO:0046983">
    <property type="term" value="F:protein dimerization activity"/>
    <property type="evidence" value="ECO:0007669"/>
    <property type="project" value="InterPro"/>
</dbReference>
<name>A0A6J7XMX7_9ZZZZ</name>
<evidence type="ECO:0000313" key="10">
    <source>
        <dbReference type="EMBL" id="CAB5239062.1"/>
    </source>
</evidence>